<evidence type="ECO:0000256" key="2">
    <source>
        <dbReference type="ARBA" id="ARBA00005531"/>
    </source>
</evidence>
<feature type="transmembrane region" description="Helical" evidence="7">
    <location>
        <begin position="6"/>
        <end position="28"/>
    </location>
</feature>
<dbReference type="InterPro" id="IPR013747">
    <property type="entry name" value="ACP_syn_III_C"/>
</dbReference>
<evidence type="ECO:0000256" key="5">
    <source>
        <dbReference type="ARBA" id="ARBA00047375"/>
    </source>
</evidence>
<dbReference type="Proteomes" id="UP001443914">
    <property type="component" value="Unassembled WGS sequence"/>
</dbReference>
<protein>
    <recommendedName>
        <fullName evidence="6">3-ketoacyl-CoA synthase</fullName>
        <ecNumber evidence="6">2.3.1.-</ecNumber>
    </recommendedName>
</protein>
<dbReference type="Gene3D" id="3.40.47.10">
    <property type="match status" value="1"/>
</dbReference>
<comment type="similarity">
    <text evidence="2 6">Belongs to the thiolase-like superfamily. Chalcone/stilbene synthases family.</text>
</comment>
<gene>
    <name evidence="10" type="ORF">RND81_02G010100</name>
</gene>
<feature type="transmembrane region" description="Helical" evidence="7">
    <location>
        <begin position="138"/>
        <end position="159"/>
    </location>
</feature>
<dbReference type="EC" id="2.3.1.-" evidence="6"/>
<dbReference type="AlphaFoldDB" id="A0AAW1MJC5"/>
<keyword evidence="7" id="KW-0812">Transmembrane</keyword>
<accession>A0AAW1MJC5</accession>
<proteinExistence type="inferred from homology"/>
<keyword evidence="7" id="KW-0472">Membrane</keyword>
<sequence length="450" mass="50689">MFLYDQPLNFIQITCNITIIFLIIYILIKIIFNFKKSNIKVYLVNHATFKPKKSQQITRQKSFSMVKPLGPNFTDKTIELVNKMIMTSGFGDMTYVPDAYLSFPSDFSLYNARREAEAALFSTVNDLLTKTRVKPEKIGILVVNCCIFNPIPSLSSMIINKFKLNDDIKSFNLSGMGCSAGLAAIALAHHLLQVHKNTYAMIVSTEVLTQALYTGNEPNKQPINCLFRVGGSAVLLSNNPSDENGSKYQLIHNVLSNTSSSNTSYKCIHLEEDLLGLRGVNLTKDLLVEAKHAIKANLTLMGYLILPVSEKIMFCLKYLGRKNSESYVPNFGRVIDHCVCHVGGKIVIDELERTVKLDVEAARMTLHRFGNTSSSSVWYGLAYLEAKGKIKKGDRVWQIAFGSGFKCNSVIWRALKNLGREDDNPWNEEIDLYPIQEDFKTYPMAFEQPN</sequence>
<dbReference type="InterPro" id="IPR016039">
    <property type="entry name" value="Thiolase-like"/>
</dbReference>
<dbReference type="Pfam" id="PF08392">
    <property type="entry name" value="FAE1_CUT1_RppA"/>
    <property type="match status" value="1"/>
</dbReference>
<dbReference type="InterPro" id="IPR012392">
    <property type="entry name" value="3-ktacl-CoA_syn"/>
</dbReference>
<evidence type="ECO:0000256" key="3">
    <source>
        <dbReference type="ARBA" id="ARBA00022679"/>
    </source>
</evidence>
<reference evidence="10" key="1">
    <citation type="submission" date="2024-03" db="EMBL/GenBank/DDBJ databases">
        <title>WGS assembly of Saponaria officinalis var. Norfolk2.</title>
        <authorList>
            <person name="Jenkins J."/>
            <person name="Shu S."/>
            <person name="Grimwood J."/>
            <person name="Barry K."/>
            <person name="Goodstein D."/>
            <person name="Schmutz J."/>
            <person name="Leebens-Mack J."/>
            <person name="Osbourn A."/>
        </authorList>
    </citation>
    <scope>NUCLEOTIDE SEQUENCE [LARGE SCALE GENOMIC DNA]</scope>
    <source>
        <strain evidence="10">JIC</strain>
    </source>
</reference>
<dbReference type="SUPFAM" id="SSF53901">
    <property type="entry name" value="Thiolase-like"/>
    <property type="match status" value="2"/>
</dbReference>
<dbReference type="GO" id="GO:0016020">
    <property type="term" value="C:membrane"/>
    <property type="evidence" value="ECO:0007669"/>
    <property type="project" value="InterPro"/>
</dbReference>
<evidence type="ECO:0000256" key="4">
    <source>
        <dbReference type="ARBA" id="ARBA00023315"/>
    </source>
</evidence>
<keyword evidence="4 6" id="KW-0012">Acyltransferase</keyword>
<dbReference type="GO" id="GO:0009922">
    <property type="term" value="F:fatty acid elongase activity"/>
    <property type="evidence" value="ECO:0007669"/>
    <property type="project" value="UniProtKB-EC"/>
</dbReference>
<feature type="domain" description="FAE" evidence="8">
    <location>
        <begin position="36"/>
        <end position="322"/>
    </location>
</feature>
<dbReference type="InterPro" id="IPR013601">
    <property type="entry name" value="FAE1_typ3_polyketide_synth"/>
</dbReference>
<comment type="caution">
    <text evidence="10">The sequence shown here is derived from an EMBL/GenBank/DDBJ whole genome shotgun (WGS) entry which is preliminary data.</text>
</comment>
<dbReference type="EMBL" id="JBDFQZ010000002">
    <property type="protein sequence ID" value="KAK9747703.1"/>
    <property type="molecule type" value="Genomic_DNA"/>
</dbReference>
<dbReference type="PIRSF" id="PIRSF036417">
    <property type="entry name" value="3-ktacl-CoA_syn"/>
    <property type="match status" value="1"/>
</dbReference>
<dbReference type="GO" id="GO:0006633">
    <property type="term" value="P:fatty acid biosynthetic process"/>
    <property type="evidence" value="ECO:0007669"/>
    <property type="project" value="InterPro"/>
</dbReference>
<evidence type="ECO:0000256" key="6">
    <source>
        <dbReference type="PIRNR" id="PIRNR036417"/>
    </source>
</evidence>
<name>A0AAW1MJC5_SAPOF</name>
<keyword evidence="3 6" id="KW-0808">Transferase</keyword>
<keyword evidence="11" id="KW-1185">Reference proteome</keyword>
<dbReference type="PANTHER" id="PTHR31561">
    <property type="entry name" value="3-KETOACYL-COA SYNTHASE"/>
    <property type="match status" value="1"/>
</dbReference>
<evidence type="ECO:0000313" key="11">
    <source>
        <dbReference type="Proteomes" id="UP001443914"/>
    </source>
</evidence>
<comment type="catalytic activity">
    <reaction evidence="5">
        <text>a very-long-chain acyl-CoA + malonyl-CoA + H(+) = a very-long-chain 3-oxoacyl-CoA + CO2 + CoA</text>
        <dbReference type="Rhea" id="RHEA:32727"/>
        <dbReference type="ChEBI" id="CHEBI:15378"/>
        <dbReference type="ChEBI" id="CHEBI:16526"/>
        <dbReference type="ChEBI" id="CHEBI:57287"/>
        <dbReference type="ChEBI" id="CHEBI:57384"/>
        <dbReference type="ChEBI" id="CHEBI:90725"/>
        <dbReference type="ChEBI" id="CHEBI:90736"/>
        <dbReference type="EC" id="2.3.1.199"/>
    </reaction>
</comment>
<evidence type="ECO:0000313" key="10">
    <source>
        <dbReference type="EMBL" id="KAK9747703.1"/>
    </source>
</evidence>
<dbReference type="Pfam" id="PF08541">
    <property type="entry name" value="ACP_syn_III_C"/>
    <property type="match status" value="1"/>
</dbReference>
<feature type="transmembrane region" description="Helical" evidence="7">
    <location>
        <begin position="171"/>
        <end position="192"/>
    </location>
</feature>
<comment type="pathway">
    <text evidence="1 6">Lipid metabolism; fatty acid biosynthesis.</text>
</comment>
<evidence type="ECO:0000259" key="9">
    <source>
        <dbReference type="Pfam" id="PF08541"/>
    </source>
</evidence>
<evidence type="ECO:0000256" key="1">
    <source>
        <dbReference type="ARBA" id="ARBA00005194"/>
    </source>
</evidence>
<evidence type="ECO:0000256" key="7">
    <source>
        <dbReference type="SAM" id="Phobius"/>
    </source>
</evidence>
<dbReference type="CDD" id="cd00831">
    <property type="entry name" value="CHS_like"/>
    <property type="match status" value="1"/>
</dbReference>
<keyword evidence="7" id="KW-1133">Transmembrane helix</keyword>
<evidence type="ECO:0000259" key="8">
    <source>
        <dbReference type="Pfam" id="PF08392"/>
    </source>
</evidence>
<feature type="domain" description="Beta-ketoacyl-[acyl-carrier-protein] synthase III C-terminal" evidence="9">
    <location>
        <begin position="335"/>
        <end position="413"/>
    </location>
</feature>
<organism evidence="10 11">
    <name type="scientific">Saponaria officinalis</name>
    <name type="common">Common soapwort</name>
    <name type="synonym">Lychnis saponaria</name>
    <dbReference type="NCBI Taxonomy" id="3572"/>
    <lineage>
        <taxon>Eukaryota</taxon>
        <taxon>Viridiplantae</taxon>
        <taxon>Streptophyta</taxon>
        <taxon>Embryophyta</taxon>
        <taxon>Tracheophyta</taxon>
        <taxon>Spermatophyta</taxon>
        <taxon>Magnoliopsida</taxon>
        <taxon>eudicotyledons</taxon>
        <taxon>Gunneridae</taxon>
        <taxon>Pentapetalae</taxon>
        <taxon>Caryophyllales</taxon>
        <taxon>Caryophyllaceae</taxon>
        <taxon>Caryophylleae</taxon>
        <taxon>Saponaria</taxon>
    </lineage>
</organism>